<protein>
    <submittedName>
        <fullName evidence="1">Uncharacterized protein</fullName>
    </submittedName>
</protein>
<dbReference type="RefSeq" id="WP_377946154.1">
    <property type="nucleotide sequence ID" value="NZ_JBHUCX010000101.1"/>
</dbReference>
<reference evidence="2" key="1">
    <citation type="journal article" date="2019" name="Int. J. Syst. Evol. Microbiol.">
        <title>The Global Catalogue of Microorganisms (GCM) 10K type strain sequencing project: providing services to taxonomists for standard genome sequencing and annotation.</title>
        <authorList>
            <consortium name="The Broad Institute Genomics Platform"/>
            <consortium name="The Broad Institute Genome Sequencing Center for Infectious Disease"/>
            <person name="Wu L."/>
            <person name="Ma J."/>
        </authorList>
    </citation>
    <scope>NUCLEOTIDE SEQUENCE [LARGE SCALE GENOMIC DNA]</scope>
    <source>
        <strain evidence="2">CGMCC 1.12286</strain>
    </source>
</reference>
<gene>
    <name evidence="1" type="ORF">ACFSB2_26095</name>
</gene>
<proteinExistence type="predicted"/>
<dbReference type="EMBL" id="JBHUCX010000101">
    <property type="protein sequence ID" value="MFD1678144.1"/>
    <property type="molecule type" value="Genomic_DNA"/>
</dbReference>
<sequence>MKKHRPQPLQMTYYPYHPQITKQAYYPYLMYQAQHQRQRQHAPTDHERLDEHEQRLNMFEQRLQNLERQTYMHHYADVDIYQNGYSFHGHRYYW</sequence>
<evidence type="ECO:0000313" key="1">
    <source>
        <dbReference type="EMBL" id="MFD1678144.1"/>
    </source>
</evidence>
<evidence type="ECO:0000313" key="2">
    <source>
        <dbReference type="Proteomes" id="UP001597079"/>
    </source>
</evidence>
<comment type="caution">
    <text evidence="1">The sequence shown here is derived from an EMBL/GenBank/DDBJ whole genome shotgun (WGS) entry which is preliminary data.</text>
</comment>
<name>A0ABW4JQI2_9BACL</name>
<organism evidence="1 2">
    <name type="scientific">Alicyclobacillus fodiniaquatilis</name>
    <dbReference type="NCBI Taxonomy" id="1661150"/>
    <lineage>
        <taxon>Bacteria</taxon>
        <taxon>Bacillati</taxon>
        <taxon>Bacillota</taxon>
        <taxon>Bacilli</taxon>
        <taxon>Bacillales</taxon>
        <taxon>Alicyclobacillaceae</taxon>
        <taxon>Alicyclobacillus</taxon>
    </lineage>
</organism>
<accession>A0ABW4JQI2</accession>
<dbReference type="Proteomes" id="UP001597079">
    <property type="component" value="Unassembled WGS sequence"/>
</dbReference>
<keyword evidence="2" id="KW-1185">Reference proteome</keyword>